<evidence type="ECO:0000313" key="9">
    <source>
        <dbReference type="Proteomes" id="UP001500507"/>
    </source>
</evidence>
<dbReference type="InterPro" id="IPR000623">
    <property type="entry name" value="Shikimate_kinase/TSH1"/>
</dbReference>
<dbReference type="CDD" id="cd00464">
    <property type="entry name" value="SK"/>
    <property type="match status" value="1"/>
</dbReference>
<comment type="pathway">
    <text evidence="7">Metabolic intermediate biosynthesis; chorismate biosynthesis; chorismate from D-erythrose 4-phosphate and phosphoenolpyruvate: step 5/7.</text>
</comment>
<comment type="function">
    <text evidence="7">Catalyzes the specific phosphorylation of the 3-hydroxyl group of shikimic acid using ATP as a cosubstrate.</text>
</comment>
<dbReference type="Pfam" id="PF01202">
    <property type="entry name" value="SKI"/>
    <property type="match status" value="1"/>
</dbReference>
<dbReference type="GO" id="GO:0016301">
    <property type="term" value="F:kinase activity"/>
    <property type="evidence" value="ECO:0007669"/>
    <property type="project" value="UniProtKB-KW"/>
</dbReference>
<keyword evidence="1 7" id="KW-0028">Amino-acid biosynthesis</keyword>
<proteinExistence type="inferred from homology"/>
<comment type="subcellular location">
    <subcellularLocation>
        <location evidence="7">Cytoplasm</location>
    </subcellularLocation>
</comment>
<evidence type="ECO:0000256" key="4">
    <source>
        <dbReference type="ARBA" id="ARBA00022777"/>
    </source>
</evidence>
<dbReference type="RefSeq" id="WP_343764839.1">
    <property type="nucleotide sequence ID" value="NZ_BAAAFG010000013.1"/>
</dbReference>
<comment type="caution">
    <text evidence="8">The sequence shown here is derived from an EMBL/GenBank/DDBJ whole genome shotgun (WGS) entry which is preliminary data.</text>
</comment>
<dbReference type="HAMAP" id="MF_00109">
    <property type="entry name" value="Shikimate_kinase"/>
    <property type="match status" value="1"/>
</dbReference>
<keyword evidence="6 7" id="KW-0057">Aromatic amino acid biosynthesis</keyword>
<evidence type="ECO:0000256" key="7">
    <source>
        <dbReference type="HAMAP-Rule" id="MF_00109"/>
    </source>
</evidence>
<evidence type="ECO:0000256" key="6">
    <source>
        <dbReference type="ARBA" id="ARBA00023141"/>
    </source>
</evidence>
<evidence type="ECO:0000313" key="8">
    <source>
        <dbReference type="EMBL" id="GAA0872018.1"/>
    </source>
</evidence>
<organism evidence="8 9">
    <name type="scientific">Gangjinia marincola</name>
    <dbReference type="NCBI Taxonomy" id="578463"/>
    <lineage>
        <taxon>Bacteria</taxon>
        <taxon>Pseudomonadati</taxon>
        <taxon>Bacteroidota</taxon>
        <taxon>Flavobacteriia</taxon>
        <taxon>Flavobacteriales</taxon>
        <taxon>Flavobacteriaceae</taxon>
        <taxon>Gangjinia</taxon>
    </lineage>
</organism>
<feature type="binding site" evidence="7">
    <location>
        <position position="14"/>
    </location>
    <ligand>
        <name>Mg(2+)</name>
        <dbReference type="ChEBI" id="CHEBI:18420"/>
    </ligand>
</feature>
<keyword evidence="9" id="KW-1185">Reference proteome</keyword>
<gene>
    <name evidence="7" type="primary">aroK</name>
    <name evidence="8" type="ORF">GCM10009117_11650</name>
</gene>
<keyword evidence="5 7" id="KW-0067">ATP-binding</keyword>
<feature type="binding site" evidence="7">
    <location>
        <begin position="10"/>
        <end position="15"/>
    </location>
    <ligand>
        <name>ATP</name>
        <dbReference type="ChEBI" id="CHEBI:30616"/>
    </ligand>
</feature>
<feature type="binding site" evidence="7">
    <location>
        <position position="120"/>
    </location>
    <ligand>
        <name>ATP</name>
        <dbReference type="ChEBI" id="CHEBI:30616"/>
    </ligand>
</feature>
<keyword evidence="2 7" id="KW-0808">Transferase</keyword>
<dbReference type="EC" id="2.7.1.71" evidence="7"/>
<dbReference type="Gene3D" id="3.40.50.300">
    <property type="entry name" value="P-loop containing nucleotide triphosphate hydrolases"/>
    <property type="match status" value="1"/>
</dbReference>
<reference evidence="8 9" key="1">
    <citation type="journal article" date="2019" name="Int. J. Syst. Evol. Microbiol.">
        <title>The Global Catalogue of Microorganisms (GCM) 10K type strain sequencing project: providing services to taxonomists for standard genome sequencing and annotation.</title>
        <authorList>
            <consortium name="The Broad Institute Genomics Platform"/>
            <consortium name="The Broad Institute Genome Sequencing Center for Infectious Disease"/>
            <person name="Wu L."/>
            <person name="Ma J."/>
        </authorList>
    </citation>
    <scope>NUCLEOTIDE SEQUENCE [LARGE SCALE GENOMIC DNA]</scope>
    <source>
        <strain evidence="8 9">JCM 16082</strain>
    </source>
</reference>
<comment type="caution">
    <text evidence="7">Lacks conserved residue(s) required for the propagation of feature annotation.</text>
</comment>
<keyword evidence="7" id="KW-0479">Metal-binding</keyword>
<dbReference type="InterPro" id="IPR027417">
    <property type="entry name" value="P-loop_NTPase"/>
</dbReference>
<feature type="binding site" evidence="7">
    <location>
        <position position="143"/>
    </location>
    <ligand>
        <name>substrate</name>
    </ligand>
</feature>
<dbReference type="EMBL" id="BAAAFG010000013">
    <property type="protein sequence ID" value="GAA0872018.1"/>
    <property type="molecule type" value="Genomic_DNA"/>
</dbReference>
<dbReference type="PANTHER" id="PTHR21087:SF16">
    <property type="entry name" value="SHIKIMATE KINASE 1, CHLOROPLASTIC"/>
    <property type="match status" value="1"/>
</dbReference>
<dbReference type="SUPFAM" id="SSF52540">
    <property type="entry name" value="P-loop containing nucleoside triphosphate hydrolases"/>
    <property type="match status" value="1"/>
</dbReference>
<comment type="similarity">
    <text evidence="7">Belongs to the shikimate kinase family.</text>
</comment>
<keyword evidence="4 7" id="KW-0418">Kinase</keyword>
<accession>A0ABN1MGH1</accession>
<evidence type="ECO:0000256" key="1">
    <source>
        <dbReference type="ARBA" id="ARBA00022605"/>
    </source>
</evidence>
<name>A0ABN1MGH1_9FLAO</name>
<dbReference type="PANTHER" id="PTHR21087">
    <property type="entry name" value="SHIKIMATE KINASE"/>
    <property type="match status" value="1"/>
</dbReference>
<dbReference type="InterPro" id="IPR031322">
    <property type="entry name" value="Shikimate/glucono_kinase"/>
</dbReference>
<dbReference type="PRINTS" id="PR01100">
    <property type="entry name" value="SHIKIMTKNASE"/>
</dbReference>
<keyword evidence="3 7" id="KW-0547">Nucleotide-binding</keyword>
<sequence>MKVVLMGYMGSGKSVIGRKLANTIAYKYADLDEYIEKGEGQNIVEIFTNHSEIYFRKIENAYLKKLLDTDGNFVISLGGGTPCYSNNINLIKDASNTSLIYLETSIDTLTNRLFSEINRRPLISHLTNKIALNDFIRKHLFERSYYYNQADYKISTDHKSIKMLAEEIRKVLF</sequence>
<dbReference type="Proteomes" id="UP001500507">
    <property type="component" value="Unassembled WGS sequence"/>
</dbReference>
<feature type="binding site" evidence="7">
    <location>
        <position position="79"/>
    </location>
    <ligand>
        <name>substrate</name>
    </ligand>
</feature>
<comment type="subunit">
    <text evidence="7">Monomer.</text>
</comment>
<comment type="catalytic activity">
    <reaction evidence="7">
        <text>shikimate + ATP = 3-phosphoshikimate + ADP + H(+)</text>
        <dbReference type="Rhea" id="RHEA:13121"/>
        <dbReference type="ChEBI" id="CHEBI:15378"/>
        <dbReference type="ChEBI" id="CHEBI:30616"/>
        <dbReference type="ChEBI" id="CHEBI:36208"/>
        <dbReference type="ChEBI" id="CHEBI:145989"/>
        <dbReference type="ChEBI" id="CHEBI:456216"/>
        <dbReference type="EC" id="2.7.1.71"/>
    </reaction>
</comment>
<feature type="binding site" evidence="7">
    <location>
        <position position="32"/>
    </location>
    <ligand>
        <name>substrate</name>
    </ligand>
</feature>
<comment type="cofactor">
    <cofactor evidence="7">
        <name>Mg(2+)</name>
        <dbReference type="ChEBI" id="CHEBI:18420"/>
    </cofactor>
    <text evidence="7">Binds 1 Mg(2+) ion per subunit.</text>
</comment>
<keyword evidence="7" id="KW-0460">Magnesium</keyword>
<feature type="binding site" evidence="7">
    <location>
        <position position="56"/>
    </location>
    <ligand>
        <name>substrate</name>
    </ligand>
</feature>
<protein>
    <recommendedName>
        <fullName evidence="7">Shikimate kinase</fullName>
        <shortName evidence="7">SK</shortName>
        <ecNumber evidence="7">2.7.1.71</ecNumber>
    </recommendedName>
</protein>
<evidence type="ECO:0000256" key="5">
    <source>
        <dbReference type="ARBA" id="ARBA00022840"/>
    </source>
</evidence>
<evidence type="ECO:0000256" key="3">
    <source>
        <dbReference type="ARBA" id="ARBA00022741"/>
    </source>
</evidence>
<keyword evidence="7" id="KW-0963">Cytoplasm</keyword>
<evidence type="ECO:0000256" key="2">
    <source>
        <dbReference type="ARBA" id="ARBA00022679"/>
    </source>
</evidence>